<feature type="compositionally biased region" description="Polar residues" evidence="2">
    <location>
        <begin position="221"/>
        <end position="238"/>
    </location>
</feature>
<feature type="coiled-coil region" evidence="1">
    <location>
        <begin position="268"/>
        <end position="330"/>
    </location>
</feature>
<reference evidence="3" key="1">
    <citation type="submission" date="2021-01" db="EMBL/GenBank/DDBJ databases">
        <authorList>
            <person name="Corre E."/>
            <person name="Pelletier E."/>
            <person name="Niang G."/>
            <person name="Scheremetjew M."/>
            <person name="Finn R."/>
            <person name="Kale V."/>
            <person name="Holt S."/>
            <person name="Cochrane G."/>
            <person name="Meng A."/>
            <person name="Brown T."/>
            <person name="Cohen L."/>
        </authorList>
    </citation>
    <scope>NUCLEOTIDE SEQUENCE</scope>
    <source>
        <strain evidence="3">CCAP 1951/1</strain>
    </source>
</reference>
<protein>
    <submittedName>
        <fullName evidence="3">Uncharacterized protein</fullName>
    </submittedName>
</protein>
<dbReference type="AlphaFoldDB" id="A0A7S1MEV2"/>
<feature type="region of interest" description="Disordered" evidence="2">
    <location>
        <begin position="1"/>
        <end position="154"/>
    </location>
</feature>
<evidence type="ECO:0000256" key="1">
    <source>
        <dbReference type="SAM" id="Coils"/>
    </source>
</evidence>
<feature type="region of interest" description="Disordered" evidence="2">
    <location>
        <begin position="221"/>
        <end position="240"/>
    </location>
</feature>
<evidence type="ECO:0000313" key="3">
    <source>
        <dbReference type="EMBL" id="CAD9129747.1"/>
    </source>
</evidence>
<gene>
    <name evidence="3" type="ORF">NDES1114_LOCUS21800</name>
</gene>
<feature type="compositionally biased region" description="Polar residues" evidence="2">
    <location>
        <begin position="104"/>
        <end position="122"/>
    </location>
</feature>
<evidence type="ECO:0000256" key="2">
    <source>
        <dbReference type="SAM" id="MobiDB-lite"/>
    </source>
</evidence>
<name>A0A7S1MEV2_NEODS</name>
<feature type="compositionally biased region" description="Basic and acidic residues" evidence="2">
    <location>
        <begin position="68"/>
        <end position="80"/>
    </location>
</feature>
<organism evidence="3">
    <name type="scientific">Neobodo designis</name>
    <name type="common">Flagellated protozoan</name>
    <name type="synonym">Bodo designis</name>
    <dbReference type="NCBI Taxonomy" id="312471"/>
    <lineage>
        <taxon>Eukaryota</taxon>
        <taxon>Discoba</taxon>
        <taxon>Euglenozoa</taxon>
        <taxon>Kinetoplastea</taxon>
        <taxon>Metakinetoplastina</taxon>
        <taxon>Neobodonida</taxon>
        <taxon>Neobodo</taxon>
    </lineage>
</organism>
<sequence length="430" mass="47865">MPTASSARARTRSADPPRPARLSADRLAAQNAATEASRRSKSPTPESATPLYVVAEDTAKRKYMTFLRHREQLSARRRIGDPLASSPPASPPPTAPTVARQHHTPQSSRDFARGSSQRSPQASAEPLASPPHRFASRPVDEEAAAPSRTPNPVEGLSQFELTEMVLQLQTALTSARKENMQLRLQLRSRGIEVQESHASGRALGVNREYIVTRFNQGTQTALSGSVGQPSNDCSSPSPSRAMDRIDFALEERRSKRLERLLVERTFKMGDLETMCRSAEEEAETLRAKSAEREVATTQLREENGRLSRQLQFLEEKLMVAERGLDQAEAATRNDGVLKLELATMQSTLAAKEAEAVELHGLCDYLHAQCAQLRAELDTRMMFERESERRRRLVAEWQSWSNMTVRAYFVGLAKLRRVNDEPPSTEPAPDG</sequence>
<keyword evidence="1" id="KW-0175">Coiled coil</keyword>
<accession>A0A7S1MEV2</accession>
<dbReference type="EMBL" id="HBGF01032583">
    <property type="protein sequence ID" value="CAD9129747.1"/>
    <property type="molecule type" value="Transcribed_RNA"/>
</dbReference>
<proteinExistence type="predicted"/>